<dbReference type="InterPro" id="IPR010870">
    <property type="entry name" value="Porin_O/P"/>
</dbReference>
<dbReference type="RefSeq" id="WP_206291411.1">
    <property type="nucleotide sequence ID" value="NZ_CP063458.1"/>
</dbReference>
<keyword evidence="3" id="KW-1185">Reference proteome</keyword>
<dbReference type="KEGG" id="hbs:IPV69_19560"/>
<dbReference type="InterPro" id="IPR023614">
    <property type="entry name" value="Porin_dom_sf"/>
</dbReference>
<dbReference type="SUPFAM" id="SSF56935">
    <property type="entry name" value="Porins"/>
    <property type="match status" value="1"/>
</dbReference>
<evidence type="ECO:0008006" key="4">
    <source>
        <dbReference type="Google" id="ProtNLM"/>
    </source>
</evidence>
<name>A0A7M2WSE4_9BACT</name>
<reference evidence="2 3" key="1">
    <citation type="submission" date="2020-10" db="EMBL/GenBank/DDBJ databases">
        <title>Wide distribution of Phycisphaera-like planctomycetes from WD2101 soil group in peatlands and genome analysis of the first cultivated representative.</title>
        <authorList>
            <person name="Dedysh S.N."/>
            <person name="Beletsky A.V."/>
            <person name="Ivanova A."/>
            <person name="Kulichevskaya I.S."/>
            <person name="Suzina N.E."/>
            <person name="Philippov D.A."/>
            <person name="Rakitin A.L."/>
            <person name="Mardanov A.V."/>
            <person name="Ravin N.V."/>
        </authorList>
    </citation>
    <scope>NUCLEOTIDE SEQUENCE [LARGE SCALE GENOMIC DNA]</scope>
    <source>
        <strain evidence="2 3">M1803</strain>
    </source>
</reference>
<proteinExistence type="predicted"/>
<organism evidence="2 3">
    <name type="scientific">Humisphaera borealis</name>
    <dbReference type="NCBI Taxonomy" id="2807512"/>
    <lineage>
        <taxon>Bacteria</taxon>
        <taxon>Pseudomonadati</taxon>
        <taxon>Planctomycetota</taxon>
        <taxon>Phycisphaerae</taxon>
        <taxon>Tepidisphaerales</taxon>
        <taxon>Tepidisphaeraceae</taxon>
        <taxon>Humisphaera</taxon>
    </lineage>
</organism>
<dbReference type="AlphaFoldDB" id="A0A7M2WSE4"/>
<protein>
    <recommendedName>
        <fullName evidence="4">Porin</fullName>
    </recommendedName>
</protein>
<feature type="signal peptide" evidence="1">
    <location>
        <begin position="1"/>
        <end position="29"/>
    </location>
</feature>
<gene>
    <name evidence="2" type="ORF">IPV69_19560</name>
</gene>
<evidence type="ECO:0000256" key="1">
    <source>
        <dbReference type="SAM" id="SignalP"/>
    </source>
</evidence>
<dbReference type="Gene3D" id="2.40.160.10">
    <property type="entry name" value="Porin"/>
    <property type="match status" value="1"/>
</dbReference>
<dbReference type="EMBL" id="CP063458">
    <property type="protein sequence ID" value="QOV88428.1"/>
    <property type="molecule type" value="Genomic_DNA"/>
</dbReference>
<feature type="chain" id="PRO_5034876409" description="Porin" evidence="1">
    <location>
        <begin position="30"/>
        <end position="448"/>
    </location>
</feature>
<sequence length="448" mass="48914">MTSRNQRRRASNWLVATVAIVATPVVALADTKPSYEDLQKRIELLESRVQATEEQKRADAAAARQVDATIDAVARDANKRSQMLAEGGLTAGYDKGFFIKSEDGNFLFKPSAIFQFRGVSNTNDSGSDDETVAGFEIRRARFRFDGHVVTPDLTYSFVWDTNRQGGAVTLLDAWAAYKITPEISVKVGQFKESWSHEKDISFTNQLAVDRTLVDTVIGGNLTDRVQGVSVTYGGTKNNPIRAEVALHDGANSKNTDFRDFVGTTANPANFGAGGRFEYKLFGDWANYRDFTAKGNKEDLLVVGGGLDWTQRGDLDTTIAGIDAQYETAWGLNAFAGIVGNFANTGAGNRSDYGVFGQVGYLVAPAWEVFGRYDVLLLDDNFTDDDTFNEITVGVNYFLGKDGSALHRAKITVDATFLPDGAPSTQTGIGVLAGNDQQFVFRAQFQLQL</sequence>
<dbReference type="Proteomes" id="UP000593765">
    <property type="component" value="Chromosome"/>
</dbReference>
<evidence type="ECO:0000313" key="3">
    <source>
        <dbReference type="Proteomes" id="UP000593765"/>
    </source>
</evidence>
<dbReference type="Pfam" id="PF07396">
    <property type="entry name" value="Porin_O_P"/>
    <property type="match status" value="1"/>
</dbReference>
<keyword evidence="1" id="KW-0732">Signal</keyword>
<evidence type="ECO:0000313" key="2">
    <source>
        <dbReference type="EMBL" id="QOV88428.1"/>
    </source>
</evidence>
<accession>A0A7M2WSE4</accession>